<dbReference type="RefSeq" id="WP_306762931.1">
    <property type="nucleotide sequence ID" value="NZ_CP118224.1"/>
</dbReference>
<reference evidence="1 2" key="1">
    <citation type="submission" date="2023-02" db="EMBL/GenBank/DDBJ databases">
        <title>Complete genome sequence of a novel bacterium Oceanimonas sp. NTOU-MSR1 isolated from marine coast sediment.</title>
        <authorList>
            <person name="Yang H.-T."/>
            <person name="Chen Y.-L."/>
            <person name="Ho Y.-N."/>
        </authorList>
    </citation>
    <scope>NUCLEOTIDE SEQUENCE [LARGE SCALE GENOMIC DNA]</scope>
    <source>
        <strain evidence="1 2">NTOU-MSR1</strain>
    </source>
</reference>
<dbReference type="AlphaFoldDB" id="A0AA50QD10"/>
<organism evidence="1 2">
    <name type="scientific">Oceanimonas pelagia</name>
    <dbReference type="NCBI Taxonomy" id="3028314"/>
    <lineage>
        <taxon>Bacteria</taxon>
        <taxon>Pseudomonadati</taxon>
        <taxon>Pseudomonadota</taxon>
        <taxon>Gammaproteobacteria</taxon>
        <taxon>Aeromonadales</taxon>
        <taxon>Aeromonadaceae</taxon>
        <taxon>Oceanimonas</taxon>
    </lineage>
</organism>
<accession>A0AA50QD10</accession>
<gene>
    <name evidence="1" type="ORF">PU634_04855</name>
</gene>
<evidence type="ECO:0000313" key="1">
    <source>
        <dbReference type="EMBL" id="WMC11696.1"/>
    </source>
</evidence>
<keyword evidence="2" id="KW-1185">Reference proteome</keyword>
<proteinExistence type="predicted"/>
<dbReference type="KEGG" id="ope:PU634_04855"/>
<name>A0AA50QD10_9GAMM</name>
<dbReference type="Proteomes" id="UP001223802">
    <property type="component" value="Chromosome"/>
</dbReference>
<dbReference type="EMBL" id="CP118224">
    <property type="protein sequence ID" value="WMC11696.1"/>
    <property type="molecule type" value="Genomic_DNA"/>
</dbReference>
<protein>
    <submittedName>
        <fullName evidence="1">Uncharacterized protein</fullName>
    </submittedName>
</protein>
<sequence>MSKSEQQLILAFREDEDLICELLNIVRSTTLSHSAKVAEVSRMLRPFGLDIAPIECEQATWTATEIATELGVTAALVGRIANQHQLKTPDYGEYRLSKSRSSSKQVETFCYYEAGRRAIIDAVNQRTNDHKNTSAKKRKGQ</sequence>
<evidence type="ECO:0000313" key="2">
    <source>
        <dbReference type="Proteomes" id="UP001223802"/>
    </source>
</evidence>